<evidence type="ECO:0000256" key="1">
    <source>
        <dbReference type="SAM" id="MobiDB-lite"/>
    </source>
</evidence>
<name>A0A0V0GMR6_SOLCH</name>
<feature type="non-terminal residue" evidence="2">
    <location>
        <position position="85"/>
    </location>
</feature>
<feature type="region of interest" description="Disordered" evidence="1">
    <location>
        <begin position="66"/>
        <end position="85"/>
    </location>
</feature>
<proteinExistence type="predicted"/>
<organism evidence="2">
    <name type="scientific">Solanum chacoense</name>
    <name type="common">Chaco potato</name>
    <dbReference type="NCBI Taxonomy" id="4108"/>
    <lineage>
        <taxon>Eukaryota</taxon>
        <taxon>Viridiplantae</taxon>
        <taxon>Streptophyta</taxon>
        <taxon>Embryophyta</taxon>
        <taxon>Tracheophyta</taxon>
        <taxon>Spermatophyta</taxon>
        <taxon>Magnoliopsida</taxon>
        <taxon>eudicotyledons</taxon>
        <taxon>Gunneridae</taxon>
        <taxon>Pentapetalae</taxon>
        <taxon>asterids</taxon>
        <taxon>lamiids</taxon>
        <taxon>Solanales</taxon>
        <taxon>Solanaceae</taxon>
        <taxon>Solanoideae</taxon>
        <taxon>Solaneae</taxon>
        <taxon>Solanum</taxon>
    </lineage>
</organism>
<evidence type="ECO:0000313" key="2">
    <source>
        <dbReference type="EMBL" id="JAP09537.1"/>
    </source>
</evidence>
<reference evidence="2" key="1">
    <citation type="submission" date="2015-12" db="EMBL/GenBank/DDBJ databases">
        <title>Gene expression during late stages of embryo sac development: a critical building block for successful pollen-pistil interactions.</title>
        <authorList>
            <person name="Liu Y."/>
            <person name="Joly V."/>
            <person name="Sabar M."/>
            <person name="Matton D.P."/>
        </authorList>
    </citation>
    <scope>NUCLEOTIDE SEQUENCE</scope>
</reference>
<sequence length="85" mass="9990">MLRLPLLPFLFILESKYQKMFETHHMFFPLNQDHPYIKVSTGSFCRISYSKFHYFILFLVSHLVSGRSPTNLDSRRVGPHSGESI</sequence>
<accession>A0A0V0GMR6</accession>
<dbReference type="AlphaFoldDB" id="A0A0V0GMR6"/>
<dbReference type="EMBL" id="GEDG01034821">
    <property type="protein sequence ID" value="JAP09537.1"/>
    <property type="molecule type" value="Transcribed_RNA"/>
</dbReference>
<protein>
    <submittedName>
        <fullName evidence="2">Putative ovule protein</fullName>
    </submittedName>
</protein>